<evidence type="ECO:0000313" key="8">
    <source>
        <dbReference type="Proteomes" id="UP000887013"/>
    </source>
</evidence>
<evidence type="ECO:0000256" key="5">
    <source>
        <dbReference type="PROSITE-ProRule" id="PRU00042"/>
    </source>
</evidence>
<name>A0A8X6P0Q2_NEPPI</name>
<dbReference type="Pfam" id="PF00096">
    <property type="entry name" value="zf-C2H2"/>
    <property type="match status" value="1"/>
</dbReference>
<sequence length="87" mass="10077">MASTTNLNVPGSKPCNICEHCRKYYLGLKPHELYAQCVERPFLCTYCNRTFTRKDKLADHIKSHTGERPHGLQINRTILPETLKDLF</sequence>
<keyword evidence="2" id="KW-0677">Repeat</keyword>
<dbReference type="InterPro" id="IPR036236">
    <property type="entry name" value="Znf_C2H2_sf"/>
</dbReference>
<evidence type="ECO:0000256" key="2">
    <source>
        <dbReference type="ARBA" id="ARBA00022737"/>
    </source>
</evidence>
<evidence type="ECO:0000256" key="1">
    <source>
        <dbReference type="ARBA" id="ARBA00022723"/>
    </source>
</evidence>
<dbReference type="GO" id="GO:1990837">
    <property type="term" value="F:sequence-specific double-stranded DNA binding"/>
    <property type="evidence" value="ECO:0007669"/>
    <property type="project" value="UniProtKB-ARBA"/>
</dbReference>
<reference evidence="7" key="1">
    <citation type="submission" date="2020-08" db="EMBL/GenBank/DDBJ databases">
        <title>Multicomponent nature underlies the extraordinary mechanical properties of spider dragline silk.</title>
        <authorList>
            <person name="Kono N."/>
            <person name="Nakamura H."/>
            <person name="Mori M."/>
            <person name="Yoshida Y."/>
            <person name="Ohtoshi R."/>
            <person name="Malay A.D."/>
            <person name="Moran D.A.P."/>
            <person name="Tomita M."/>
            <person name="Numata K."/>
            <person name="Arakawa K."/>
        </authorList>
    </citation>
    <scope>NUCLEOTIDE SEQUENCE</scope>
</reference>
<gene>
    <name evidence="7" type="primary">ZNF544_0</name>
    <name evidence="7" type="ORF">NPIL_212011</name>
</gene>
<evidence type="ECO:0000256" key="3">
    <source>
        <dbReference type="ARBA" id="ARBA00022771"/>
    </source>
</evidence>
<dbReference type="Gene3D" id="3.30.160.60">
    <property type="entry name" value="Classic Zinc Finger"/>
    <property type="match status" value="1"/>
</dbReference>
<evidence type="ECO:0000259" key="6">
    <source>
        <dbReference type="PROSITE" id="PS50157"/>
    </source>
</evidence>
<dbReference type="SMART" id="SM00355">
    <property type="entry name" value="ZnF_C2H2"/>
    <property type="match status" value="1"/>
</dbReference>
<organism evidence="7 8">
    <name type="scientific">Nephila pilipes</name>
    <name type="common">Giant wood spider</name>
    <name type="synonym">Nephila maculata</name>
    <dbReference type="NCBI Taxonomy" id="299642"/>
    <lineage>
        <taxon>Eukaryota</taxon>
        <taxon>Metazoa</taxon>
        <taxon>Ecdysozoa</taxon>
        <taxon>Arthropoda</taxon>
        <taxon>Chelicerata</taxon>
        <taxon>Arachnida</taxon>
        <taxon>Araneae</taxon>
        <taxon>Araneomorphae</taxon>
        <taxon>Entelegynae</taxon>
        <taxon>Araneoidea</taxon>
        <taxon>Nephilidae</taxon>
        <taxon>Nephila</taxon>
    </lineage>
</organism>
<dbReference type="GO" id="GO:0008270">
    <property type="term" value="F:zinc ion binding"/>
    <property type="evidence" value="ECO:0007669"/>
    <property type="project" value="UniProtKB-KW"/>
</dbReference>
<proteinExistence type="predicted"/>
<keyword evidence="3 5" id="KW-0863">Zinc-finger</keyword>
<feature type="domain" description="C2H2-type" evidence="6">
    <location>
        <begin position="42"/>
        <end position="69"/>
    </location>
</feature>
<keyword evidence="8" id="KW-1185">Reference proteome</keyword>
<protein>
    <submittedName>
        <fullName evidence="7">Zinc finger protein 544</fullName>
    </submittedName>
</protein>
<dbReference type="SUPFAM" id="SSF57667">
    <property type="entry name" value="beta-beta-alpha zinc fingers"/>
    <property type="match status" value="1"/>
</dbReference>
<dbReference type="InterPro" id="IPR013087">
    <property type="entry name" value="Znf_C2H2_type"/>
</dbReference>
<dbReference type="EMBL" id="BMAW01015163">
    <property type="protein sequence ID" value="GFT42347.1"/>
    <property type="molecule type" value="Genomic_DNA"/>
</dbReference>
<evidence type="ECO:0000256" key="4">
    <source>
        <dbReference type="ARBA" id="ARBA00022833"/>
    </source>
</evidence>
<evidence type="ECO:0000313" key="7">
    <source>
        <dbReference type="EMBL" id="GFT42347.1"/>
    </source>
</evidence>
<dbReference type="FunFam" id="3.30.160.60:FF:000303">
    <property type="entry name" value="Zinc finger protein 41"/>
    <property type="match status" value="1"/>
</dbReference>
<dbReference type="Proteomes" id="UP000887013">
    <property type="component" value="Unassembled WGS sequence"/>
</dbReference>
<comment type="caution">
    <text evidence="7">The sequence shown here is derived from an EMBL/GenBank/DDBJ whole genome shotgun (WGS) entry which is preliminary data.</text>
</comment>
<dbReference type="OrthoDB" id="6407147at2759"/>
<accession>A0A8X6P0Q2</accession>
<dbReference type="PROSITE" id="PS50157">
    <property type="entry name" value="ZINC_FINGER_C2H2_2"/>
    <property type="match status" value="1"/>
</dbReference>
<keyword evidence="4" id="KW-0862">Zinc</keyword>
<keyword evidence="1" id="KW-0479">Metal-binding</keyword>
<dbReference type="PROSITE" id="PS00028">
    <property type="entry name" value="ZINC_FINGER_C2H2_1"/>
    <property type="match status" value="1"/>
</dbReference>
<dbReference type="AlphaFoldDB" id="A0A8X6P0Q2"/>